<dbReference type="InterPro" id="IPR008621">
    <property type="entry name" value="Cbb3-typ_cyt_oxidase_comp"/>
</dbReference>
<name>A0A8J3G191_9PROT</name>
<keyword evidence="1" id="KW-0812">Transmembrane</keyword>
<evidence type="ECO:0000313" key="2">
    <source>
        <dbReference type="EMBL" id="GHA86184.1"/>
    </source>
</evidence>
<reference evidence="2" key="2">
    <citation type="submission" date="2020-09" db="EMBL/GenBank/DDBJ databases">
        <authorList>
            <person name="Sun Q."/>
            <person name="Kim S."/>
        </authorList>
    </citation>
    <scope>NUCLEOTIDE SEQUENCE</scope>
    <source>
        <strain evidence="2">KCTC 32513</strain>
    </source>
</reference>
<keyword evidence="1" id="KW-0472">Membrane</keyword>
<organism evidence="2 3">
    <name type="scientific">Algimonas arctica</name>
    <dbReference type="NCBI Taxonomy" id="1479486"/>
    <lineage>
        <taxon>Bacteria</taxon>
        <taxon>Pseudomonadati</taxon>
        <taxon>Pseudomonadota</taxon>
        <taxon>Alphaproteobacteria</taxon>
        <taxon>Maricaulales</taxon>
        <taxon>Robiginitomaculaceae</taxon>
        <taxon>Algimonas</taxon>
    </lineage>
</organism>
<feature type="transmembrane region" description="Helical" evidence="1">
    <location>
        <begin position="12"/>
        <end position="31"/>
    </location>
</feature>
<gene>
    <name evidence="2" type="ORF">GCM10009069_06740</name>
</gene>
<proteinExistence type="predicted"/>
<keyword evidence="3" id="KW-1185">Reference proteome</keyword>
<comment type="caution">
    <text evidence="2">The sequence shown here is derived from an EMBL/GenBank/DDBJ whole genome shotgun (WGS) entry which is preliminary data.</text>
</comment>
<dbReference type="RefSeq" id="WP_189495406.1">
    <property type="nucleotide sequence ID" value="NZ_BMZH01000002.1"/>
</dbReference>
<reference evidence="2" key="1">
    <citation type="journal article" date="2014" name="Int. J. Syst. Evol. Microbiol.">
        <title>Complete genome sequence of Corynebacterium casei LMG S-19264T (=DSM 44701T), isolated from a smear-ripened cheese.</title>
        <authorList>
            <consortium name="US DOE Joint Genome Institute (JGI-PGF)"/>
            <person name="Walter F."/>
            <person name="Albersmeier A."/>
            <person name="Kalinowski J."/>
            <person name="Ruckert C."/>
        </authorList>
    </citation>
    <scope>NUCLEOTIDE SEQUENCE</scope>
    <source>
        <strain evidence="2">KCTC 32513</strain>
    </source>
</reference>
<evidence type="ECO:0000313" key="3">
    <source>
        <dbReference type="Proteomes" id="UP000634004"/>
    </source>
</evidence>
<evidence type="ECO:0008006" key="4">
    <source>
        <dbReference type="Google" id="ProtNLM"/>
    </source>
</evidence>
<accession>A0A8J3G191</accession>
<keyword evidence="1" id="KW-1133">Transmembrane helix</keyword>
<dbReference type="AlphaFoldDB" id="A0A8J3G191"/>
<dbReference type="Proteomes" id="UP000634004">
    <property type="component" value="Unassembled WGS sequence"/>
</dbReference>
<evidence type="ECO:0000256" key="1">
    <source>
        <dbReference type="SAM" id="Phobius"/>
    </source>
</evidence>
<dbReference type="CDD" id="cd01324">
    <property type="entry name" value="cbb3_Oxidase_CcoQ"/>
    <property type="match status" value="1"/>
</dbReference>
<dbReference type="EMBL" id="BMZH01000002">
    <property type="protein sequence ID" value="GHA86184.1"/>
    <property type="molecule type" value="Genomic_DNA"/>
</dbReference>
<dbReference type="Pfam" id="PF05545">
    <property type="entry name" value="FixQ"/>
    <property type="match status" value="1"/>
</dbReference>
<protein>
    <recommendedName>
        <fullName evidence="4">CcoQ/FixQ family Cbb3-type cytochrome c oxidase assembly chaperone</fullName>
    </recommendedName>
</protein>
<sequence>MGYDQIAHVVKIGGTVVFTTVFVAAIFYALWPKNKARFDRAAHIPLQANDAPDLDAGETR</sequence>